<feature type="compositionally biased region" description="Basic and acidic residues" evidence="1">
    <location>
        <begin position="1028"/>
        <end position="1039"/>
    </location>
</feature>
<feature type="compositionally biased region" description="Basic and acidic residues" evidence="1">
    <location>
        <begin position="628"/>
        <end position="647"/>
    </location>
</feature>
<feature type="region of interest" description="Disordered" evidence="1">
    <location>
        <begin position="1172"/>
        <end position="1208"/>
    </location>
</feature>
<feature type="compositionally biased region" description="Basic and acidic residues" evidence="1">
    <location>
        <begin position="1109"/>
        <end position="1129"/>
    </location>
</feature>
<evidence type="ECO:0000256" key="1">
    <source>
        <dbReference type="SAM" id="MobiDB-lite"/>
    </source>
</evidence>
<protein>
    <submittedName>
        <fullName evidence="2">Uncharacterized protein</fullName>
    </submittedName>
</protein>
<feature type="compositionally biased region" description="Basic and acidic residues" evidence="1">
    <location>
        <begin position="599"/>
        <end position="614"/>
    </location>
</feature>
<reference evidence="2" key="2">
    <citation type="journal article" date="2022" name="Hortic Res">
        <title>The genome of Dioscorea zingiberensis sheds light on the biosynthesis, origin and evolution of the medicinally important diosgenin saponins.</title>
        <authorList>
            <person name="Li Y."/>
            <person name="Tan C."/>
            <person name="Li Z."/>
            <person name="Guo J."/>
            <person name="Li S."/>
            <person name="Chen X."/>
            <person name="Wang C."/>
            <person name="Dai X."/>
            <person name="Yang H."/>
            <person name="Song W."/>
            <person name="Hou L."/>
            <person name="Xu J."/>
            <person name="Tong Z."/>
            <person name="Xu A."/>
            <person name="Yuan X."/>
            <person name="Wang W."/>
            <person name="Yang Q."/>
            <person name="Chen L."/>
            <person name="Sun Z."/>
            <person name="Wang K."/>
            <person name="Pan B."/>
            <person name="Chen J."/>
            <person name="Bao Y."/>
            <person name="Liu F."/>
            <person name="Qi X."/>
            <person name="Gang D.R."/>
            <person name="Wen J."/>
            <person name="Li J."/>
        </authorList>
    </citation>
    <scope>NUCLEOTIDE SEQUENCE</scope>
    <source>
        <strain evidence="2">Dzin_1.0</strain>
    </source>
</reference>
<evidence type="ECO:0000313" key="3">
    <source>
        <dbReference type="Proteomes" id="UP001085076"/>
    </source>
</evidence>
<feature type="compositionally biased region" description="Basic and acidic residues" evidence="1">
    <location>
        <begin position="431"/>
        <end position="461"/>
    </location>
</feature>
<accession>A0A9D5HE42</accession>
<feature type="region of interest" description="Disordered" evidence="1">
    <location>
        <begin position="1333"/>
        <end position="1361"/>
    </location>
</feature>
<feature type="compositionally biased region" description="Basic residues" evidence="1">
    <location>
        <begin position="833"/>
        <end position="844"/>
    </location>
</feature>
<feature type="compositionally biased region" description="Basic residues" evidence="1">
    <location>
        <begin position="618"/>
        <end position="627"/>
    </location>
</feature>
<feature type="compositionally biased region" description="Polar residues" evidence="1">
    <location>
        <begin position="1306"/>
        <end position="1316"/>
    </location>
</feature>
<dbReference type="Proteomes" id="UP001085076">
    <property type="component" value="Miscellaneous, Linkage group lg05"/>
</dbReference>
<comment type="caution">
    <text evidence="2">The sequence shown here is derived from an EMBL/GenBank/DDBJ whole genome shotgun (WGS) entry which is preliminary data.</text>
</comment>
<feature type="compositionally biased region" description="Basic and acidic residues" evidence="1">
    <location>
        <begin position="1187"/>
        <end position="1198"/>
    </location>
</feature>
<feature type="compositionally biased region" description="Polar residues" evidence="1">
    <location>
        <begin position="674"/>
        <end position="692"/>
    </location>
</feature>
<proteinExistence type="predicted"/>
<feature type="region of interest" description="Disordered" evidence="1">
    <location>
        <begin position="422"/>
        <end position="882"/>
    </location>
</feature>
<feature type="compositionally biased region" description="Basic and acidic residues" evidence="1">
    <location>
        <begin position="654"/>
        <end position="663"/>
    </location>
</feature>
<evidence type="ECO:0000313" key="2">
    <source>
        <dbReference type="EMBL" id="KAJ0972827.1"/>
    </source>
</evidence>
<dbReference type="OrthoDB" id="1093005at2759"/>
<feature type="compositionally biased region" description="Basic and acidic residues" evidence="1">
    <location>
        <begin position="769"/>
        <end position="779"/>
    </location>
</feature>
<feature type="compositionally biased region" description="Basic residues" evidence="1">
    <location>
        <begin position="501"/>
        <end position="513"/>
    </location>
</feature>
<feature type="compositionally biased region" description="Basic and acidic residues" evidence="1">
    <location>
        <begin position="1292"/>
        <end position="1301"/>
    </location>
</feature>
<sequence>MAAGMPSAASPPTAATLTPTLPIFVDTNLDTHLAMVVSWFDTVADLKGKIKIEHSLCFPDIGEITIQALKVRRRASLYHLSDSMLVGSAFDGVKGTWFLLVDAISTNVTQHQAGGTECIKSANHELSRNHTKFQTEVDSSCMPDILESQLPNFATTRPLAENNLIPADKGSVPEKLILPDDKDVELEHVELGVKHKHSEFEMPLQELEQRSDPDVPVRTEEVNETNEVARPSIPNTTDLLVDQPEKDAREEECGNLDANADVEYTSDIAVKKVKARKRKNLLKNDQSENIPVVKKKHKKGKDGSSGEPFNGAIPAENLKTSHYTKESSKVDTLETSSPDKQKEYPGSSLALASETLHGDNPLTEKPNDKKEKKKKKRSSTLHNEAESAVPSDAALPQDQAPQVNSVETNISVTCQDSAGLVLPTPLSTKLDGTDCTKEGLSEARLADRPLSEPITEEKPIDPSDSGHANLNDKFHAATAHKIVDELSNHAEENTELLTKSSRSKKKTKSKKAPNKIDASTELVSEEKTTKEATGKDHNDQNSLMPTKLDSTDCHRKELSKSILPGHPLSEPATEEQPLDPSDHNYANLNEKCNAATAHGEGDEHTNHIEEKTEPSTKSTHKKKKTKNKKEPNKIDDPSQVVDEEKTLKAVAGKSYDEQSKESHAVILGEEIADNRNSIKQGSEDPSQANVRSSRQRKKIELSVLQSKQLQTSKTPEDQALEENTLRDQQNGQVQVLRRTVVDETAALESDSGPHIPNEKKSRSSRKKSSKVDFPNHEVTGDEYALLGKDTTEENYEGTLETTQNRLGKDSKLATVHGEAVSHQTSAEVDPNARGKRSRGHKKKSGKTELSNLRSPSLDANQVPENQDTHKDSGTESTTILSDGTMNNMFHAYKSVVDASELLNDPSEKNEFPLMPTKKATHKRKKGSILDTHHDDFDIEAACDDSHDADGGLIQDVSLKDSVAEAAENVPSKMDGEPLETDVVDFIKHFVPKVDQNESAEPQEFTPMETESRKPHKEKNKKKRKSNSHPKDSSDNEGHLLKSKPQETNFALHDLADLAGQLAEKDHKTWKADTEKSRENSGKTEMHHGNSSPKVGSPKNLRDKKKIEKKHREYHSDMHHDSMSRDEQNMHEEYTTAKLSVSGNNAKSLPHCESNDLTNPTCQGSEPKNVRTGNLCAPADQTLSSDISPKEGVADRVVSDDSTEEDTSFQKRRYKVAVRKIPSKKFAKLMENSKQKHSAQTTSSTIFDGTMSGSSDEDAFEFRNRKTSIDDNCFASADSDGDHMDTPEVVSAAHDKNSKGLDAEGINLSQSSNTTRKSMPLSSILRSSSIYKKAKLTASQSQPEDSESQPVDVVLETQPDEE</sequence>
<feature type="compositionally biased region" description="Polar residues" evidence="1">
    <location>
        <begin position="1237"/>
        <end position="1253"/>
    </location>
</feature>
<feature type="region of interest" description="Disordered" evidence="1">
    <location>
        <begin position="905"/>
        <end position="926"/>
    </location>
</feature>
<dbReference type="EMBL" id="JAGGNH010000005">
    <property type="protein sequence ID" value="KAJ0972827.1"/>
    <property type="molecule type" value="Genomic_DNA"/>
</dbReference>
<feature type="compositionally biased region" description="Basic and acidic residues" evidence="1">
    <location>
        <begin position="470"/>
        <end position="492"/>
    </location>
</feature>
<feature type="compositionally biased region" description="Basic and acidic residues" evidence="1">
    <location>
        <begin position="323"/>
        <end position="343"/>
    </location>
</feature>
<feature type="compositionally biased region" description="Polar residues" evidence="1">
    <location>
        <begin position="847"/>
        <end position="865"/>
    </location>
</feature>
<feature type="compositionally biased region" description="Basic and acidic residues" evidence="1">
    <location>
        <begin position="1062"/>
        <end position="1087"/>
    </location>
</feature>
<organism evidence="2 3">
    <name type="scientific">Dioscorea zingiberensis</name>
    <dbReference type="NCBI Taxonomy" id="325984"/>
    <lineage>
        <taxon>Eukaryota</taxon>
        <taxon>Viridiplantae</taxon>
        <taxon>Streptophyta</taxon>
        <taxon>Embryophyta</taxon>
        <taxon>Tracheophyta</taxon>
        <taxon>Spermatophyta</taxon>
        <taxon>Magnoliopsida</taxon>
        <taxon>Liliopsida</taxon>
        <taxon>Dioscoreales</taxon>
        <taxon>Dioscoreaceae</taxon>
        <taxon>Dioscorea</taxon>
    </lineage>
</organism>
<feature type="region of interest" description="Disordered" evidence="1">
    <location>
        <begin position="991"/>
        <end position="1129"/>
    </location>
</feature>
<feature type="compositionally biased region" description="Basic and acidic residues" evidence="1">
    <location>
        <begin position="524"/>
        <end position="539"/>
    </location>
</feature>
<keyword evidence="3" id="KW-1185">Reference proteome</keyword>
<feature type="compositionally biased region" description="Basic and acidic residues" evidence="1">
    <location>
        <begin position="549"/>
        <end position="559"/>
    </location>
</feature>
<feature type="region of interest" description="Disordered" evidence="1">
    <location>
        <begin position="279"/>
        <end position="404"/>
    </location>
</feature>
<feature type="region of interest" description="Disordered" evidence="1">
    <location>
        <begin position="1229"/>
        <end position="1256"/>
    </location>
</feature>
<feature type="compositionally biased region" description="Basic residues" evidence="1">
    <location>
        <begin position="1013"/>
        <end position="1027"/>
    </location>
</feature>
<name>A0A9D5HE42_9LILI</name>
<gene>
    <name evidence="2" type="ORF">J5N97_020786</name>
</gene>
<reference evidence="2" key="1">
    <citation type="submission" date="2021-03" db="EMBL/GenBank/DDBJ databases">
        <authorList>
            <person name="Li Z."/>
            <person name="Yang C."/>
        </authorList>
    </citation>
    <scope>NUCLEOTIDE SEQUENCE</scope>
    <source>
        <strain evidence="2">Dzin_1.0</strain>
        <tissue evidence="2">Leaf</tissue>
    </source>
</reference>
<feature type="compositionally biased region" description="Polar residues" evidence="1">
    <location>
        <begin position="703"/>
        <end position="713"/>
    </location>
</feature>
<feature type="region of interest" description="Disordered" evidence="1">
    <location>
        <begin position="1270"/>
        <end position="1320"/>
    </location>
</feature>